<protein>
    <recommendedName>
        <fullName evidence="3">Abortive infection protein-like C-terminal domain-containing protein</fullName>
    </recommendedName>
</protein>
<dbReference type="EMBL" id="CP001778">
    <property type="protein sequence ID" value="ADD40037.1"/>
    <property type="molecule type" value="Genomic_DNA"/>
</dbReference>
<dbReference type="OrthoDB" id="5184459at2"/>
<dbReference type="AlphaFoldDB" id="D3Q367"/>
<dbReference type="KEGG" id="sna:Snas_0319"/>
<reference evidence="1 2" key="1">
    <citation type="journal article" date="2009" name="Stand. Genomic Sci.">
        <title>Complete genome sequence of Stackebrandtia nassauensis type strain (LLR-40K-21).</title>
        <authorList>
            <person name="Munk C."/>
            <person name="Lapidus A."/>
            <person name="Copeland A."/>
            <person name="Jando M."/>
            <person name="Mayilraj S."/>
            <person name="Glavina Del Rio T."/>
            <person name="Nolan M."/>
            <person name="Chen F."/>
            <person name="Lucas S."/>
            <person name="Tice H."/>
            <person name="Cheng J.F."/>
            <person name="Han C."/>
            <person name="Detter J.C."/>
            <person name="Bruce D."/>
            <person name="Goodwin L."/>
            <person name="Chain P."/>
            <person name="Pitluck S."/>
            <person name="Goker M."/>
            <person name="Ovchinikova G."/>
            <person name="Pati A."/>
            <person name="Ivanova N."/>
            <person name="Mavromatis K."/>
            <person name="Chen A."/>
            <person name="Palaniappan K."/>
            <person name="Land M."/>
            <person name="Hauser L."/>
            <person name="Chang Y.J."/>
            <person name="Jeffries C.D."/>
            <person name="Bristow J."/>
            <person name="Eisen J.A."/>
            <person name="Markowitz V."/>
            <person name="Hugenholtz P."/>
            <person name="Kyrpides N.C."/>
            <person name="Klenk H.P."/>
        </authorList>
    </citation>
    <scope>NUCLEOTIDE SEQUENCE [LARGE SCALE GENOMIC DNA]</scope>
    <source>
        <strain evidence="2">DSM 44728 / CIP 108903 / NRRL B-16338 / NBRC 102104 / LLR-40K-21</strain>
    </source>
</reference>
<sequence length="297" mass="32760">MSEETWRPLGVDDEDEVAQYDALHDGVPSWMASPYWAWNQDALTIYRRYRDGSGRIAMLDTKLAEEMCQALRLSFPNLRTDAIDSRIGKEQLKTAMEYLVKHSAPLQIADYLLAHDGHAAHAEMDSLLERSKSVWTIGTRAGRPALVRRVPLGVQVAVDTVIGQAGQAGVRLAKAWEELYGLNPDASAAYRLAILAVEDAAVPVVSPNNQSATLGTVLKQIEDQKNWKLPMDREHPNAPSREVLVSMMRMLWHGQHDRHGGQPTAPGNVSVDEATIAVSLAASLVHWFEAGLIQRGA</sequence>
<organism evidence="1 2">
    <name type="scientific">Stackebrandtia nassauensis (strain DSM 44728 / CIP 108903 / NRRL B-16338 / NBRC 102104 / LLR-40K-21)</name>
    <dbReference type="NCBI Taxonomy" id="446470"/>
    <lineage>
        <taxon>Bacteria</taxon>
        <taxon>Bacillati</taxon>
        <taxon>Actinomycetota</taxon>
        <taxon>Actinomycetes</taxon>
        <taxon>Glycomycetales</taxon>
        <taxon>Glycomycetaceae</taxon>
        <taxon>Stackebrandtia</taxon>
    </lineage>
</organism>
<proteinExistence type="predicted"/>
<dbReference type="RefSeq" id="WP_013015608.1">
    <property type="nucleotide sequence ID" value="NC_013947.1"/>
</dbReference>
<name>D3Q367_STANL</name>
<keyword evidence="2" id="KW-1185">Reference proteome</keyword>
<dbReference type="eggNOG" id="ENOG503339G">
    <property type="taxonomic scope" value="Bacteria"/>
</dbReference>
<dbReference type="Proteomes" id="UP000000844">
    <property type="component" value="Chromosome"/>
</dbReference>
<evidence type="ECO:0000313" key="1">
    <source>
        <dbReference type="EMBL" id="ADD40037.1"/>
    </source>
</evidence>
<dbReference type="HOGENOM" id="CLU_936612_0_0_11"/>
<gene>
    <name evidence="1" type="ordered locus">Snas_0319</name>
</gene>
<accession>D3Q367</accession>
<evidence type="ECO:0008006" key="3">
    <source>
        <dbReference type="Google" id="ProtNLM"/>
    </source>
</evidence>
<evidence type="ECO:0000313" key="2">
    <source>
        <dbReference type="Proteomes" id="UP000000844"/>
    </source>
</evidence>